<keyword evidence="1" id="KW-0472">Membrane</keyword>
<evidence type="ECO:0000313" key="3">
    <source>
        <dbReference type="Proteomes" id="UP000477386"/>
    </source>
</evidence>
<dbReference type="InterPro" id="IPR027268">
    <property type="entry name" value="Peptidase_M4/M1_CTD_sf"/>
</dbReference>
<name>A0A6M0ITG2_9BACT</name>
<dbReference type="AlphaFoldDB" id="A0A6M0ITG2"/>
<organism evidence="2 3">
    <name type="scientific">Spirosoma agri</name>
    <dbReference type="NCBI Taxonomy" id="1987381"/>
    <lineage>
        <taxon>Bacteria</taxon>
        <taxon>Pseudomonadati</taxon>
        <taxon>Bacteroidota</taxon>
        <taxon>Cytophagia</taxon>
        <taxon>Cytophagales</taxon>
        <taxon>Cytophagaceae</taxon>
        <taxon>Spirosoma</taxon>
    </lineage>
</organism>
<feature type="transmembrane region" description="Helical" evidence="1">
    <location>
        <begin position="311"/>
        <end position="334"/>
    </location>
</feature>
<accession>A0A6M0ITG2</accession>
<keyword evidence="3" id="KW-1185">Reference proteome</keyword>
<feature type="transmembrane region" description="Helical" evidence="1">
    <location>
        <begin position="48"/>
        <end position="68"/>
    </location>
</feature>
<dbReference type="Gene3D" id="1.10.390.10">
    <property type="entry name" value="Neutral Protease Domain 2"/>
    <property type="match status" value="1"/>
</dbReference>
<gene>
    <name evidence="2" type="ORF">GK091_27050</name>
</gene>
<sequence>MGWRYAEQYGTNAPAYYLHPFFTIALPNVFFTASLFYGLVSLTRSVKVIYGGGVLLFLGYFLSFFFLMHDHSATVVNLADPFAINGVMLQANEATITEKNSSPIAISGTFLANRLLWTAIGLAILFLAYGRFSFGRFFKEQTAKKLVVDTASATPVSSIPNVHVSFKNPYSRRIVVSLVKTEWLNLVTDNYFWIILSSGVFFLLLTFGMGVSPFGIPELPRTVLLFTIFNDTFPFYIFIFLLFYTGELVHRERGSGFAVINDTLPPSNRILNAAKLLTLLTLGISVALIPVICGLGVQIAQGFFQFHFGLYATQVFALLIPRLLQIVIFCYVVHVLVNQKFVGHTIGLLLWLALFFLNKSGTLDYHLLLYAITPTYQLSDMDGLGHMVVPVSWFNTYWLLFGGLLITLSALGYNRGISSTLKDRFSLATQRFDKTTKRITLVVLAAFLIVGIFIYYNVSYLNNYLTQHEQTERKVRFEIALKQFAGLPLPKVTRIRSQVDLYPDKQQALTHAWVTIQNKTKQPITQLLVDGEELTDFRIKTSGKAIPYTYPLYYHRGLFNFFRPEREPAEYRLYQFDRALLPGDSLLLEVQSSQGYSGFRNDTYAETMLHNGTFFQGGLPSLGYDTFEELTDPFERRRYHLPKKIEPGAIPQDDPAGRATLKAGPTIDLLKLDLTVSTSADQTALAPGTLVKHWKQNGRNYFQYTQTDPGLYMPIGILSARYAVLQDTVQLDHPVEIAIYYHPQHAANISRFMAAYKDGLHYFSQAYGDYPFKTIRLAETNVYQNKITSLATLDAYTEDFAWNAHFSDPNQFDYTYFRTARTLAQQWWRFQVAPNNTVGSLIISEGLATYSALALLEKEYGATNMRAIVLDQLTDYHYRRSRLNEPEQPLMTMNFPEQSAKAGVVLYGLKNLIGEKSLNAALRDFKQAYAFKNKPPYAGDHDLYDYLQKHVPDSLKYYLADNWLRVTVYDNKILEAKAIPIDKNEYQVIFSVHVAKTALDKTGKEVSAQTTNDYIDLGVFAKDTINKAGQRQTNPLYVNKYKLQAGAHTISVKVKGRPEFVGIDPYANLLDRNAGNNLKRLN</sequence>
<feature type="transmembrane region" description="Helical" evidence="1">
    <location>
        <begin position="276"/>
        <end position="299"/>
    </location>
</feature>
<dbReference type="EMBL" id="JAAGNZ010000006">
    <property type="protein sequence ID" value="NEU70553.1"/>
    <property type="molecule type" value="Genomic_DNA"/>
</dbReference>
<feature type="transmembrane region" description="Helical" evidence="1">
    <location>
        <begin position="190"/>
        <end position="211"/>
    </location>
</feature>
<feature type="transmembrane region" description="Helical" evidence="1">
    <location>
        <begin position="20"/>
        <end position="41"/>
    </location>
</feature>
<keyword evidence="1" id="KW-0812">Transmembrane</keyword>
<feature type="transmembrane region" description="Helical" evidence="1">
    <location>
        <begin position="341"/>
        <end position="358"/>
    </location>
</feature>
<dbReference type="SUPFAM" id="SSF55486">
    <property type="entry name" value="Metalloproteases ('zincins'), catalytic domain"/>
    <property type="match status" value="1"/>
</dbReference>
<keyword evidence="1" id="KW-1133">Transmembrane helix</keyword>
<dbReference type="Proteomes" id="UP000477386">
    <property type="component" value="Unassembled WGS sequence"/>
</dbReference>
<feature type="transmembrane region" description="Helical" evidence="1">
    <location>
        <begin position="115"/>
        <end position="134"/>
    </location>
</feature>
<feature type="transmembrane region" description="Helical" evidence="1">
    <location>
        <begin position="223"/>
        <end position="244"/>
    </location>
</feature>
<proteinExistence type="predicted"/>
<evidence type="ECO:0000256" key="1">
    <source>
        <dbReference type="SAM" id="Phobius"/>
    </source>
</evidence>
<reference evidence="2 3" key="1">
    <citation type="submission" date="2020-02" db="EMBL/GenBank/DDBJ databases">
        <title>Draft genome sequence of two Spirosoma agri KCTC 52727 and Spirosoma terrae KCTC 52035.</title>
        <authorList>
            <person name="Rojas J."/>
            <person name="Ambika Manirajan B."/>
            <person name="Ratering S."/>
            <person name="Suarez C."/>
            <person name="Schnell S."/>
        </authorList>
    </citation>
    <scope>NUCLEOTIDE SEQUENCE [LARGE SCALE GENOMIC DNA]</scope>
    <source>
        <strain evidence="2 3">KCTC 52727</strain>
    </source>
</reference>
<feature type="transmembrane region" description="Helical" evidence="1">
    <location>
        <begin position="397"/>
        <end position="417"/>
    </location>
</feature>
<protein>
    <submittedName>
        <fullName evidence="2">M1 family metallopeptidase</fullName>
    </submittedName>
</protein>
<comment type="caution">
    <text evidence="2">The sequence shown here is derived from an EMBL/GenBank/DDBJ whole genome shotgun (WGS) entry which is preliminary data.</text>
</comment>
<evidence type="ECO:0000313" key="2">
    <source>
        <dbReference type="EMBL" id="NEU70553.1"/>
    </source>
</evidence>
<feature type="transmembrane region" description="Helical" evidence="1">
    <location>
        <begin position="438"/>
        <end position="458"/>
    </location>
</feature>